<keyword evidence="11 13" id="KW-0012">Acyltransferase</keyword>
<keyword evidence="5 13" id="KW-1003">Cell membrane</keyword>
<comment type="subcellular location">
    <subcellularLocation>
        <location evidence="1">Cell membrane</location>
        <topology evidence="1">Multi-pass membrane protein</topology>
    </subcellularLocation>
</comment>
<feature type="transmembrane region" description="Helical" evidence="14">
    <location>
        <begin position="458"/>
        <end position="480"/>
    </location>
</feature>
<accession>A0A4Y3WH90</accession>
<evidence type="ECO:0000256" key="2">
    <source>
        <dbReference type="ARBA" id="ARBA00005182"/>
    </source>
</evidence>
<keyword evidence="8" id="KW-0016">Alginate biosynthesis</keyword>
<reference evidence="15 16" key="1">
    <citation type="submission" date="2019-06" db="EMBL/GenBank/DDBJ databases">
        <title>Whole genome shotgun sequence of Nitrobacter winogradskyi NBRC 14297.</title>
        <authorList>
            <person name="Hosoyama A."/>
            <person name="Uohara A."/>
            <person name="Ohji S."/>
            <person name="Ichikawa N."/>
        </authorList>
    </citation>
    <scope>NUCLEOTIDE SEQUENCE [LARGE SCALE GENOMIC DNA]</scope>
    <source>
        <strain evidence="15 16">NBRC 14297</strain>
    </source>
</reference>
<evidence type="ECO:0000256" key="6">
    <source>
        <dbReference type="ARBA" id="ARBA00022679"/>
    </source>
</evidence>
<feature type="transmembrane region" description="Helical" evidence="14">
    <location>
        <begin position="383"/>
        <end position="404"/>
    </location>
</feature>
<sequence length="493" mass="55308">MLFPTLTFALFFIVVFTLGWILEPNAASRKVLLLAASYVFYGWWDWRFMALLAGSSAVNYLGGLLLARTKEDRSRRWIVAVTVAVNLAVLGFFKYYDFFLDSLTDLLLAFGLQRDMPFLEIILPIGISFFTFQGISYVVDVYRGHVKPVSSPLDLFLYISFFPQLVAGPIVRGSDFLPQLSKPPQLTRVAAVYGFLLILTGMLKKTVVAHYLAVDLVDPVFVDPTSASSADLVAAHYAYAIQVYCDFSGYSDIAIGIAALLGFRFRKNFDRPFAATSLQQLWQRWHISLSTWLRDYLFRALRGKKRETGWRMHRNVFLTMLLGGLWHGANWTFIIWGAILGAALVVERVTKSRLHQWRTQMAARKGASNAQAGGKARQAMGSFVSAFIGWLITFHVFTLAAVFFRSPDMDVATSYFEQMFSWSGNMQLFSPFLLMLTAGSVAVQFLPGNALEKTAERLRSIPASMLGLLFGGGLVLIKFIGPEGVAPFVYFQF</sequence>
<evidence type="ECO:0000313" key="15">
    <source>
        <dbReference type="EMBL" id="GEC17500.1"/>
    </source>
</evidence>
<feature type="transmembrane region" description="Helical" evidence="14">
    <location>
        <begin position="116"/>
        <end position="139"/>
    </location>
</feature>
<evidence type="ECO:0000256" key="1">
    <source>
        <dbReference type="ARBA" id="ARBA00004651"/>
    </source>
</evidence>
<comment type="pathway">
    <text evidence="2">Glycan biosynthesis; alginate biosynthesis.</text>
</comment>
<dbReference type="InterPro" id="IPR028362">
    <property type="entry name" value="AlgI"/>
</dbReference>
<dbReference type="PANTHER" id="PTHR13285:SF23">
    <property type="entry name" value="TEICHOIC ACID D-ALANYLTRANSFERASE"/>
    <property type="match status" value="1"/>
</dbReference>
<dbReference type="InterPro" id="IPR004299">
    <property type="entry name" value="MBOAT_fam"/>
</dbReference>
<comment type="caution">
    <text evidence="15">The sequence shown here is derived from an EMBL/GenBank/DDBJ whole genome shotgun (WGS) entry which is preliminary data.</text>
</comment>
<evidence type="ECO:0000256" key="5">
    <source>
        <dbReference type="ARBA" id="ARBA00022475"/>
    </source>
</evidence>
<gene>
    <name evidence="15" type="ORF">NWI01_33920</name>
</gene>
<feature type="transmembrane region" description="Helical" evidence="14">
    <location>
        <begin position="48"/>
        <end position="66"/>
    </location>
</feature>
<evidence type="ECO:0000256" key="10">
    <source>
        <dbReference type="ARBA" id="ARBA00023136"/>
    </source>
</evidence>
<organism evidence="15 16">
    <name type="scientific">Nitrobacter winogradskyi</name>
    <name type="common">Nitrobacter agilis</name>
    <dbReference type="NCBI Taxonomy" id="913"/>
    <lineage>
        <taxon>Bacteria</taxon>
        <taxon>Pseudomonadati</taxon>
        <taxon>Pseudomonadota</taxon>
        <taxon>Alphaproteobacteria</taxon>
        <taxon>Hyphomicrobiales</taxon>
        <taxon>Nitrobacteraceae</taxon>
        <taxon>Nitrobacter</taxon>
    </lineage>
</organism>
<comment type="similarity">
    <text evidence="3 13">Belongs to the membrane-bound acyltransferase family.</text>
</comment>
<dbReference type="Pfam" id="PF03062">
    <property type="entry name" value="MBOAT"/>
    <property type="match status" value="1"/>
</dbReference>
<feature type="transmembrane region" description="Helical" evidence="14">
    <location>
        <begin position="333"/>
        <end position="350"/>
    </location>
</feature>
<dbReference type="PIRSF" id="PIRSF016636">
    <property type="entry name" value="AlgI_DltB"/>
    <property type="match status" value="1"/>
</dbReference>
<keyword evidence="6 13" id="KW-0808">Transferase</keyword>
<dbReference type="GO" id="GO:0042121">
    <property type="term" value="P:alginic acid biosynthetic process"/>
    <property type="evidence" value="ECO:0007669"/>
    <property type="project" value="UniProtKB-KW"/>
</dbReference>
<keyword evidence="9 14" id="KW-1133">Transmembrane helix</keyword>
<dbReference type="GO" id="GO:0005886">
    <property type="term" value="C:plasma membrane"/>
    <property type="evidence" value="ECO:0007669"/>
    <property type="project" value="UniProtKB-SubCell"/>
</dbReference>
<dbReference type="OrthoDB" id="139172at2"/>
<keyword evidence="10 13" id="KW-0472">Membrane</keyword>
<feature type="transmembrane region" description="Helical" evidence="14">
    <location>
        <begin position="186"/>
        <end position="203"/>
    </location>
</feature>
<keyword evidence="7 14" id="KW-0812">Transmembrane</keyword>
<dbReference type="GO" id="GO:0016746">
    <property type="term" value="F:acyltransferase activity"/>
    <property type="evidence" value="ECO:0007669"/>
    <property type="project" value="UniProtKB-KW"/>
</dbReference>
<evidence type="ECO:0000256" key="13">
    <source>
        <dbReference type="PIRNR" id="PIRNR016636"/>
    </source>
</evidence>
<evidence type="ECO:0000256" key="8">
    <source>
        <dbReference type="ARBA" id="ARBA00022841"/>
    </source>
</evidence>
<dbReference type="PIRSF" id="PIRSF500217">
    <property type="entry name" value="AlgI"/>
    <property type="match status" value="1"/>
</dbReference>
<evidence type="ECO:0000256" key="12">
    <source>
        <dbReference type="ARBA" id="ARBA00031030"/>
    </source>
</evidence>
<dbReference type="Proteomes" id="UP000318825">
    <property type="component" value="Unassembled WGS sequence"/>
</dbReference>
<evidence type="ECO:0000256" key="14">
    <source>
        <dbReference type="SAM" id="Phobius"/>
    </source>
</evidence>
<proteinExistence type="inferred from homology"/>
<feature type="transmembrane region" description="Helical" evidence="14">
    <location>
        <begin position="78"/>
        <end position="96"/>
    </location>
</feature>
<evidence type="ECO:0000256" key="9">
    <source>
        <dbReference type="ARBA" id="ARBA00022989"/>
    </source>
</evidence>
<dbReference type="PANTHER" id="PTHR13285">
    <property type="entry name" value="ACYLTRANSFERASE"/>
    <property type="match status" value="1"/>
</dbReference>
<feature type="transmembrane region" description="Helical" evidence="14">
    <location>
        <begin position="424"/>
        <end position="446"/>
    </location>
</feature>
<dbReference type="RefSeq" id="WP_141385239.1">
    <property type="nucleotide sequence ID" value="NZ_BJNF01000113.1"/>
</dbReference>
<evidence type="ECO:0000313" key="16">
    <source>
        <dbReference type="Proteomes" id="UP000318825"/>
    </source>
</evidence>
<evidence type="ECO:0000256" key="7">
    <source>
        <dbReference type="ARBA" id="ARBA00022692"/>
    </source>
</evidence>
<evidence type="ECO:0000256" key="4">
    <source>
        <dbReference type="ARBA" id="ARBA00016084"/>
    </source>
</evidence>
<dbReference type="InterPro" id="IPR024194">
    <property type="entry name" value="Ac/AlaTfrase_AlgI/DltB"/>
</dbReference>
<feature type="transmembrane region" description="Helical" evidence="14">
    <location>
        <begin position="151"/>
        <end position="171"/>
    </location>
</feature>
<protein>
    <recommendedName>
        <fullName evidence="4">Probable alginate O-acetylase AlgI</fullName>
    </recommendedName>
    <alternativeName>
        <fullName evidence="12">Alginate biosynthesis protein AlgI</fullName>
    </alternativeName>
</protein>
<evidence type="ECO:0000256" key="11">
    <source>
        <dbReference type="ARBA" id="ARBA00023315"/>
    </source>
</evidence>
<evidence type="ECO:0000256" key="3">
    <source>
        <dbReference type="ARBA" id="ARBA00010323"/>
    </source>
</evidence>
<dbReference type="InterPro" id="IPR051085">
    <property type="entry name" value="MB_O-acyltransferase"/>
</dbReference>
<dbReference type="EMBL" id="BJNF01000113">
    <property type="protein sequence ID" value="GEC17500.1"/>
    <property type="molecule type" value="Genomic_DNA"/>
</dbReference>
<name>A0A4Y3WH90_NITWI</name>
<dbReference type="AlphaFoldDB" id="A0A4Y3WH90"/>